<accession>D3RP50</accession>
<evidence type="ECO:0000313" key="1">
    <source>
        <dbReference type="EMBL" id="ADC63440.1"/>
    </source>
</evidence>
<dbReference type="Pfam" id="PF03683">
    <property type="entry name" value="UPF0175"/>
    <property type="match status" value="1"/>
</dbReference>
<reference evidence="1 2" key="1">
    <citation type="journal article" date="2011" name="Stand. Genomic Sci.">
        <title>Complete genome sequence of Allochromatium vinosum DSM 180(T).</title>
        <authorList>
            <person name="Weissgerber T."/>
            <person name="Zigann R."/>
            <person name="Bruce D."/>
            <person name="Chang Y.J."/>
            <person name="Detter J.C."/>
            <person name="Han C."/>
            <person name="Hauser L."/>
            <person name="Jeffries C.D."/>
            <person name="Land M."/>
            <person name="Munk A.C."/>
            <person name="Tapia R."/>
            <person name="Dahl C."/>
        </authorList>
    </citation>
    <scope>NUCLEOTIDE SEQUENCE [LARGE SCALE GENOMIC DNA]</scope>
    <source>
        <strain evidence="2">ATCC 17899 / DSM 180 / NBRC 103801 / NCIMB 10441 / D</strain>
    </source>
</reference>
<dbReference type="eggNOG" id="COG2886">
    <property type="taxonomic scope" value="Bacteria"/>
</dbReference>
<sequence>MQIAIDLPNDFVGMQTEQAIAKEMRLAYALTLFKESRVSLAKAAELADLDLYAFITACKNERISVIDTSRDELLREMYLISSVPNAQVSSKS</sequence>
<gene>
    <name evidence="1" type="ordered locus">Alvin_2530</name>
</gene>
<dbReference type="InterPro" id="IPR005368">
    <property type="entry name" value="UPF0175"/>
</dbReference>
<proteinExistence type="predicted"/>
<evidence type="ECO:0000313" key="2">
    <source>
        <dbReference type="Proteomes" id="UP000001441"/>
    </source>
</evidence>
<protein>
    <submittedName>
        <fullName evidence="1">Uncharacterized protein</fullName>
    </submittedName>
</protein>
<dbReference type="Proteomes" id="UP000001441">
    <property type="component" value="Chromosome"/>
</dbReference>
<dbReference type="AlphaFoldDB" id="D3RP50"/>
<dbReference type="EMBL" id="CP001896">
    <property type="protein sequence ID" value="ADC63440.1"/>
    <property type="molecule type" value="Genomic_DNA"/>
</dbReference>
<dbReference type="HOGENOM" id="CLU_154570_4_0_6"/>
<dbReference type="KEGG" id="alv:Alvin_2530"/>
<organism evidence="1 2">
    <name type="scientific">Allochromatium vinosum (strain ATCC 17899 / DSM 180 / NBRC 103801 / NCIMB 10441 / D)</name>
    <name type="common">Chromatium vinosum</name>
    <dbReference type="NCBI Taxonomy" id="572477"/>
    <lineage>
        <taxon>Bacteria</taxon>
        <taxon>Pseudomonadati</taxon>
        <taxon>Pseudomonadota</taxon>
        <taxon>Gammaproteobacteria</taxon>
        <taxon>Chromatiales</taxon>
        <taxon>Chromatiaceae</taxon>
        <taxon>Allochromatium</taxon>
    </lineage>
</organism>
<dbReference type="OrthoDB" id="8908072at2"/>
<name>D3RP50_ALLVD</name>
<dbReference type="RefSeq" id="WP_012971710.1">
    <property type="nucleotide sequence ID" value="NC_013851.1"/>
</dbReference>
<keyword evidence="2" id="KW-1185">Reference proteome</keyword>